<name>A0A2J8FDL3_VERDA</name>
<feature type="domain" description="Pseudouridine synthase I TruA alpha/beta" evidence="5">
    <location>
        <begin position="319"/>
        <end position="464"/>
    </location>
</feature>
<evidence type="ECO:0000313" key="6">
    <source>
        <dbReference type="EMBL" id="PNH36567.1"/>
    </source>
</evidence>
<gene>
    <name evidence="6" type="ORF">BJF96_g266</name>
    <name evidence="7" type="ORF">VDGE_08875</name>
</gene>
<reference evidence="6 8" key="1">
    <citation type="submission" date="2017-12" db="EMBL/GenBank/DDBJ databases">
        <title>Comparative genomics yields insights into virulence evolution of Verticillium dahliae.</title>
        <authorList>
            <person name="Fan R."/>
            <person name="Armitage A.D."/>
            <person name="Cascant-Lopez E."/>
            <person name="Sobczyk M."/>
            <person name="Cockerton H.M."/>
            <person name="Harrison R.J."/>
        </authorList>
    </citation>
    <scope>NUCLEOTIDE SEQUENCE [LARGE SCALE GENOMIC DNA]</scope>
    <source>
        <strain evidence="6 8">12008</strain>
    </source>
</reference>
<dbReference type="GO" id="GO:0005737">
    <property type="term" value="C:cytoplasm"/>
    <property type="evidence" value="ECO:0007669"/>
    <property type="project" value="TreeGrafter"/>
</dbReference>
<evidence type="ECO:0000259" key="5">
    <source>
        <dbReference type="Pfam" id="PF01416"/>
    </source>
</evidence>
<dbReference type="Proteomes" id="UP000236305">
    <property type="component" value="Unassembled WGS sequence"/>
</dbReference>
<feature type="region of interest" description="Disordered" evidence="4">
    <location>
        <begin position="167"/>
        <end position="226"/>
    </location>
</feature>
<dbReference type="InterPro" id="IPR020095">
    <property type="entry name" value="PsdUridine_synth_TruA_C"/>
</dbReference>
<comment type="caution">
    <text evidence="6">The sequence shown here is derived from an EMBL/GenBank/DDBJ whole genome shotgun (WGS) entry which is preliminary data.</text>
</comment>
<evidence type="ECO:0000313" key="9">
    <source>
        <dbReference type="Proteomes" id="UP000288725"/>
    </source>
</evidence>
<dbReference type="PANTHER" id="PTHR11142:SF5">
    <property type="entry name" value="TRNA PSEUDOURIDINE(38_39) SYNTHASE"/>
    <property type="match status" value="1"/>
</dbReference>
<dbReference type="InterPro" id="IPR020103">
    <property type="entry name" value="PsdUridine_synth_cat_dom_sf"/>
</dbReference>
<dbReference type="InterPro" id="IPR001406">
    <property type="entry name" value="PsdUridine_synth_TruA"/>
</dbReference>
<accession>A0A2J8FDL3</accession>
<dbReference type="Pfam" id="PF01416">
    <property type="entry name" value="PseudoU_synth_1"/>
    <property type="match status" value="1"/>
</dbReference>
<proteinExistence type="inferred from homology"/>
<dbReference type="Proteomes" id="UP000288725">
    <property type="component" value="Chromosome 5"/>
</dbReference>
<feature type="region of interest" description="Disordered" evidence="4">
    <location>
        <begin position="597"/>
        <end position="619"/>
    </location>
</feature>
<keyword evidence="3" id="KW-0413">Isomerase</keyword>
<dbReference type="EMBL" id="RSDZ01000021">
    <property type="protein sequence ID" value="RXG48579.1"/>
    <property type="molecule type" value="Genomic_DNA"/>
</dbReference>
<protein>
    <recommendedName>
        <fullName evidence="5">Pseudouridine synthase I TruA alpha/beta domain-containing protein</fullName>
    </recommendedName>
</protein>
<dbReference type="InterPro" id="IPR020097">
    <property type="entry name" value="PsdUridine_synth_TruA_a/b_dom"/>
</dbReference>
<dbReference type="EMBL" id="MPSH01000001">
    <property type="protein sequence ID" value="PNH36567.1"/>
    <property type="molecule type" value="Genomic_DNA"/>
</dbReference>
<dbReference type="GO" id="GO:0009982">
    <property type="term" value="F:pseudouridine synthase activity"/>
    <property type="evidence" value="ECO:0007669"/>
    <property type="project" value="InterPro"/>
</dbReference>
<organism evidence="6 8">
    <name type="scientific">Verticillium dahliae</name>
    <name type="common">Verticillium wilt</name>
    <dbReference type="NCBI Taxonomy" id="27337"/>
    <lineage>
        <taxon>Eukaryota</taxon>
        <taxon>Fungi</taxon>
        <taxon>Dikarya</taxon>
        <taxon>Ascomycota</taxon>
        <taxon>Pezizomycotina</taxon>
        <taxon>Sordariomycetes</taxon>
        <taxon>Hypocreomycetidae</taxon>
        <taxon>Glomerellales</taxon>
        <taxon>Plectosphaerellaceae</taxon>
        <taxon>Verticillium</taxon>
    </lineage>
</organism>
<evidence type="ECO:0000313" key="7">
    <source>
        <dbReference type="EMBL" id="RXG48579.1"/>
    </source>
</evidence>
<reference evidence="7 9" key="2">
    <citation type="submission" date="2018-12" db="EMBL/GenBank/DDBJ databases">
        <title>Genome of Verticillium dahliae isolate Getta Getta.</title>
        <authorList>
            <person name="Gardiner D.M."/>
        </authorList>
    </citation>
    <scope>NUCLEOTIDE SEQUENCE [LARGE SCALE GENOMIC DNA]</scope>
    <source>
        <strain evidence="7 9">Getta Getta</strain>
    </source>
</reference>
<dbReference type="GO" id="GO:0031119">
    <property type="term" value="P:tRNA pseudouridine synthesis"/>
    <property type="evidence" value="ECO:0007669"/>
    <property type="project" value="TreeGrafter"/>
</dbReference>
<dbReference type="InterPro" id="IPR020094">
    <property type="entry name" value="TruA/RsuA/RluB/E/F_N"/>
</dbReference>
<evidence type="ECO:0000256" key="1">
    <source>
        <dbReference type="ARBA" id="ARBA00009375"/>
    </source>
</evidence>
<dbReference type="Gene3D" id="3.30.70.580">
    <property type="entry name" value="Pseudouridine synthase I, catalytic domain, N-terminal subdomain"/>
    <property type="match status" value="1"/>
</dbReference>
<comment type="similarity">
    <text evidence="1">Belongs to the tRNA pseudouridine synthase TruA family.</text>
</comment>
<feature type="region of interest" description="Disordered" evidence="4">
    <location>
        <begin position="37"/>
        <end position="69"/>
    </location>
</feature>
<evidence type="ECO:0000256" key="3">
    <source>
        <dbReference type="ARBA" id="ARBA00023235"/>
    </source>
</evidence>
<dbReference type="GO" id="GO:0005634">
    <property type="term" value="C:nucleus"/>
    <property type="evidence" value="ECO:0007669"/>
    <property type="project" value="TreeGrafter"/>
</dbReference>
<dbReference type="Gene3D" id="3.30.70.660">
    <property type="entry name" value="Pseudouridine synthase I, catalytic domain, C-terminal subdomain"/>
    <property type="match status" value="1"/>
</dbReference>
<evidence type="ECO:0000256" key="4">
    <source>
        <dbReference type="SAM" id="MobiDB-lite"/>
    </source>
</evidence>
<dbReference type="SUPFAM" id="SSF55120">
    <property type="entry name" value="Pseudouridine synthase"/>
    <property type="match status" value="1"/>
</dbReference>
<dbReference type="AlphaFoldDB" id="A0A2J8FDL3"/>
<dbReference type="PANTHER" id="PTHR11142">
    <property type="entry name" value="PSEUDOURIDYLATE SYNTHASE"/>
    <property type="match status" value="1"/>
</dbReference>
<feature type="compositionally biased region" description="Basic and acidic residues" evidence="4">
    <location>
        <begin position="175"/>
        <end position="196"/>
    </location>
</feature>
<evidence type="ECO:0000313" key="8">
    <source>
        <dbReference type="Proteomes" id="UP000236305"/>
    </source>
</evidence>
<dbReference type="GO" id="GO:0003723">
    <property type="term" value="F:RNA binding"/>
    <property type="evidence" value="ECO:0007669"/>
    <property type="project" value="InterPro"/>
</dbReference>
<dbReference type="GO" id="GO:1990481">
    <property type="term" value="P:mRNA pseudouridine synthesis"/>
    <property type="evidence" value="ECO:0007669"/>
    <property type="project" value="TreeGrafter"/>
</dbReference>
<feature type="compositionally biased region" description="Pro residues" evidence="4">
    <location>
        <begin position="213"/>
        <end position="222"/>
    </location>
</feature>
<feature type="region of interest" description="Disordered" evidence="4">
    <location>
        <begin position="278"/>
        <end position="308"/>
    </location>
</feature>
<dbReference type="HAMAP" id="MF_00171">
    <property type="entry name" value="TruA"/>
    <property type="match status" value="1"/>
</dbReference>
<evidence type="ECO:0000256" key="2">
    <source>
        <dbReference type="ARBA" id="ARBA00022694"/>
    </source>
</evidence>
<feature type="compositionally biased region" description="Low complexity" evidence="4">
    <location>
        <begin position="42"/>
        <end position="56"/>
    </location>
</feature>
<keyword evidence="2" id="KW-0819">tRNA processing</keyword>
<sequence length="619" mass="68614">MSNNVRYDTWDKERLICRVRQLEMEIRHRDAAAKKAVALTHSAPSTPGGDSSSAAAAPPPAKKRKKGAANIDPSRYSYRYVALRLAYLGKNYNGFEHQQSAVQATIESELWSALTKACLIFPPGEDIDQIDFNYKELDYSKCGRTDKGVSAFGQVIGLRLRSSKPLPKTAAQLEEEARKKAEALQEKQKQQQHDGQGDVSMQDAAVEQQQQPSSPPPAPKPWDPIKDELPYCKTLNRLLPPDIRILAWCPSTPEGFSARFSCTERQYRYYFTQPAFAPAPEGLTPPKGPSQPRKKKDAAPPPPPRPKVGYLDIDAMRAAAKKFEGLHDFRNFCKVDGGKQLTNFMRRMFEADIVEVDDVASAVPYLSGAAFAQPETAAAAAAHGGGRGGSGGGVTPKVYYLHVRGSAFLWHQIRHMVSVLFLVGQGLERPEVVDELLDVERHPRKPNYGLAHEVPLVLWDCIFPTDRSVPEGQQADGMAWEWEAGENKYGAGGLVDVLWAGWREKKMDELLANRLLDLVSLQGCPEANPAQNVKWNVLQKVYAGGNEGRLAGEHLPLMKRKVVPSPMEINDRWAQRMGYGSSEELLKEENWRVSLAKDRRARREGGSGTATPAAQEPEA</sequence>